<comment type="caution">
    <text evidence="1">The sequence shown here is derived from an EMBL/GenBank/DDBJ whole genome shotgun (WGS) entry which is preliminary data.</text>
</comment>
<proteinExistence type="predicted"/>
<dbReference type="EMBL" id="JBJKBG010000010">
    <property type="protein sequence ID" value="KAL3720532.1"/>
    <property type="molecule type" value="Genomic_DNA"/>
</dbReference>
<sequence>MTRGRGMKELREKLFDICDELNPWPLPTTFGVICSGRDAFYDPANSKVLKRGRTEAMNTFIIHQGEIQHGLGSRTPCLPEASCRCRGILDRILFFIADLEVASIYAKRCASISSMFIYVYNCYM</sequence>
<accession>A0ABD3J434</accession>
<keyword evidence="2" id="KW-1185">Reference proteome</keyword>
<evidence type="ECO:0000313" key="1">
    <source>
        <dbReference type="EMBL" id="KAL3720532.1"/>
    </source>
</evidence>
<reference evidence="1 2" key="1">
    <citation type="submission" date="2024-11" db="EMBL/GenBank/DDBJ databases">
        <title>Chromosome-level genome assembly of Eucalyptus globulus Labill. provides insights into its genome evolution.</title>
        <authorList>
            <person name="Li X."/>
        </authorList>
    </citation>
    <scope>NUCLEOTIDE SEQUENCE [LARGE SCALE GENOMIC DNA]</scope>
    <source>
        <strain evidence="1">CL2024</strain>
        <tissue evidence="1">Fresh tender leaves</tissue>
    </source>
</reference>
<organism evidence="1 2">
    <name type="scientific">Eucalyptus globulus</name>
    <name type="common">Tasmanian blue gum</name>
    <dbReference type="NCBI Taxonomy" id="34317"/>
    <lineage>
        <taxon>Eukaryota</taxon>
        <taxon>Viridiplantae</taxon>
        <taxon>Streptophyta</taxon>
        <taxon>Embryophyta</taxon>
        <taxon>Tracheophyta</taxon>
        <taxon>Spermatophyta</taxon>
        <taxon>Magnoliopsida</taxon>
        <taxon>eudicotyledons</taxon>
        <taxon>Gunneridae</taxon>
        <taxon>Pentapetalae</taxon>
        <taxon>rosids</taxon>
        <taxon>malvids</taxon>
        <taxon>Myrtales</taxon>
        <taxon>Myrtaceae</taxon>
        <taxon>Myrtoideae</taxon>
        <taxon>Eucalypteae</taxon>
        <taxon>Eucalyptus</taxon>
    </lineage>
</organism>
<name>A0ABD3J434_EUCGL</name>
<gene>
    <name evidence="1" type="ORF">ACJRO7_005359</name>
</gene>
<dbReference type="AlphaFoldDB" id="A0ABD3J434"/>
<dbReference type="Proteomes" id="UP001634007">
    <property type="component" value="Unassembled WGS sequence"/>
</dbReference>
<evidence type="ECO:0000313" key="2">
    <source>
        <dbReference type="Proteomes" id="UP001634007"/>
    </source>
</evidence>
<protein>
    <submittedName>
        <fullName evidence="1">Uncharacterized protein</fullName>
    </submittedName>
</protein>